<dbReference type="SFLD" id="SFLDG01140">
    <property type="entry name" value="C2.B:_Phosphomannomutase_and_P"/>
    <property type="match status" value="1"/>
</dbReference>
<dbReference type="Pfam" id="PF08282">
    <property type="entry name" value="Hydrolase_3"/>
    <property type="match status" value="1"/>
</dbReference>
<dbReference type="InterPro" id="IPR023214">
    <property type="entry name" value="HAD_sf"/>
</dbReference>
<evidence type="ECO:0000313" key="2">
    <source>
        <dbReference type="Proteomes" id="UP000434409"/>
    </source>
</evidence>
<sequence>MIKLIVSDLDGTLLKDGAQQLDPSLFPLIMELKERGIQFAAASGRQLHSLHQLFAPIRDDIYYIAENGSLCIQNATVLVKGEIPRDLGLELFRFSRNYPHCSCLLSCESCAYTDSKSDGFLHLMQQEIRSNIYAVEDLSQVEETFLKISFCDFTDTEALFQQSYRSFSSRLRVVTAGPGWIDFAAIGVNKGTALARLTDYLRIRPKECMAFGDEYNDKELLQFAGTSYAMASGAEGIRKYATHITDSVENVLRDLLDSLPARNR</sequence>
<keyword evidence="2" id="KW-1185">Reference proteome</keyword>
<reference evidence="1 2" key="1">
    <citation type="submission" date="2019-08" db="EMBL/GenBank/DDBJ databases">
        <title>In-depth cultivation of the pig gut microbiome towards novel bacterial diversity and tailored functional studies.</title>
        <authorList>
            <person name="Wylensek D."/>
            <person name="Hitch T.C.A."/>
            <person name="Clavel T."/>
        </authorList>
    </citation>
    <scope>NUCLEOTIDE SEQUENCE [LARGE SCALE GENOMIC DNA]</scope>
    <source>
        <strain evidence="1 2">68-1-5</strain>
    </source>
</reference>
<proteinExistence type="predicted"/>
<dbReference type="GO" id="GO:0000287">
    <property type="term" value="F:magnesium ion binding"/>
    <property type="evidence" value="ECO:0007669"/>
    <property type="project" value="TreeGrafter"/>
</dbReference>
<dbReference type="GO" id="GO:0005829">
    <property type="term" value="C:cytosol"/>
    <property type="evidence" value="ECO:0007669"/>
    <property type="project" value="TreeGrafter"/>
</dbReference>
<dbReference type="SFLD" id="SFLDS00003">
    <property type="entry name" value="Haloacid_Dehalogenase"/>
    <property type="match status" value="1"/>
</dbReference>
<dbReference type="Gene3D" id="3.40.50.1000">
    <property type="entry name" value="HAD superfamily/HAD-like"/>
    <property type="match status" value="1"/>
</dbReference>
<name>A0A6N7V1M1_9FIRM</name>
<comment type="caution">
    <text evidence="1">The sequence shown here is derived from an EMBL/GenBank/DDBJ whole genome shotgun (WGS) entry which is preliminary data.</text>
</comment>
<dbReference type="InterPro" id="IPR000150">
    <property type="entry name" value="Cof"/>
</dbReference>
<evidence type="ECO:0000313" key="1">
    <source>
        <dbReference type="EMBL" id="MSR94030.1"/>
    </source>
</evidence>
<dbReference type="GO" id="GO:0016791">
    <property type="term" value="F:phosphatase activity"/>
    <property type="evidence" value="ECO:0007669"/>
    <property type="project" value="TreeGrafter"/>
</dbReference>
<dbReference type="InterPro" id="IPR006379">
    <property type="entry name" value="HAD-SF_hydro_IIB"/>
</dbReference>
<keyword evidence="1" id="KW-0378">Hydrolase</keyword>
<dbReference type="NCBIfam" id="TIGR01484">
    <property type="entry name" value="HAD-SF-IIB"/>
    <property type="match status" value="1"/>
</dbReference>
<dbReference type="InterPro" id="IPR036412">
    <property type="entry name" value="HAD-like_sf"/>
</dbReference>
<dbReference type="EMBL" id="VULY01000018">
    <property type="protein sequence ID" value="MSR94030.1"/>
    <property type="molecule type" value="Genomic_DNA"/>
</dbReference>
<dbReference type="SUPFAM" id="SSF56784">
    <property type="entry name" value="HAD-like"/>
    <property type="match status" value="1"/>
</dbReference>
<dbReference type="PANTHER" id="PTHR10000">
    <property type="entry name" value="PHOSPHOSERINE PHOSPHATASE"/>
    <property type="match status" value="1"/>
</dbReference>
<gene>
    <name evidence="1" type="ORF">FYJ34_07110</name>
</gene>
<dbReference type="PANTHER" id="PTHR10000:SF53">
    <property type="entry name" value="5-AMINO-6-(5-PHOSPHO-D-RIBITYLAMINO)URACIL PHOSPHATASE YBJI-RELATED"/>
    <property type="match status" value="1"/>
</dbReference>
<accession>A0A6N7V1M1</accession>
<dbReference type="RefSeq" id="WP_154477390.1">
    <property type="nucleotide sequence ID" value="NZ_VULY01000018.1"/>
</dbReference>
<protein>
    <submittedName>
        <fullName evidence="1">HAD family hydrolase</fullName>
    </submittedName>
</protein>
<dbReference type="Proteomes" id="UP000434409">
    <property type="component" value="Unassembled WGS sequence"/>
</dbReference>
<dbReference type="AlphaFoldDB" id="A0A6N7V1M1"/>
<organism evidence="1 2">
    <name type="scientific">Suipraeoptans intestinalis</name>
    <dbReference type="NCBI Taxonomy" id="2606628"/>
    <lineage>
        <taxon>Bacteria</taxon>
        <taxon>Bacillati</taxon>
        <taxon>Bacillota</taxon>
        <taxon>Clostridia</taxon>
        <taxon>Lachnospirales</taxon>
        <taxon>Lachnospiraceae</taxon>
        <taxon>Suipraeoptans</taxon>
    </lineage>
</organism>
<dbReference type="NCBIfam" id="TIGR00099">
    <property type="entry name" value="Cof-subfamily"/>
    <property type="match status" value="1"/>
</dbReference>
<dbReference type="Gene3D" id="3.30.1240.10">
    <property type="match status" value="1"/>
</dbReference>